<gene>
    <name evidence="2" type="primary">hapE_2</name>
    <name evidence="2" type="ORF">RIdsm_00855</name>
    <name evidence="1" type="ORF">XM52_24580</name>
</gene>
<dbReference type="Gene3D" id="3.50.50.60">
    <property type="entry name" value="FAD/NAD(P)-binding domain"/>
    <property type="match status" value="2"/>
</dbReference>
<dbReference type="PRINTS" id="PR00469">
    <property type="entry name" value="PNDRDTASEII"/>
</dbReference>
<dbReference type="SUPFAM" id="SSF51905">
    <property type="entry name" value="FAD/NAD(P)-binding domain"/>
    <property type="match status" value="2"/>
</dbReference>
<dbReference type="RefSeq" id="WP_057820567.1">
    <property type="nucleotide sequence ID" value="NZ_CP031598.1"/>
</dbReference>
<evidence type="ECO:0000313" key="1">
    <source>
        <dbReference type="EMBL" id="KRS15276.1"/>
    </source>
</evidence>
<evidence type="ECO:0000313" key="3">
    <source>
        <dbReference type="Proteomes" id="UP000051401"/>
    </source>
</evidence>
<dbReference type="EMBL" id="CP031598">
    <property type="protein sequence ID" value="QEW25071.1"/>
    <property type="molecule type" value="Genomic_DNA"/>
</dbReference>
<dbReference type="Pfam" id="PF13738">
    <property type="entry name" value="Pyr_redox_3"/>
    <property type="match status" value="1"/>
</dbReference>
<keyword evidence="1" id="KW-0503">Monooxygenase</keyword>
<organism evidence="1 3">
    <name type="scientific">Roseovarius indicus</name>
    <dbReference type="NCBI Taxonomy" id="540747"/>
    <lineage>
        <taxon>Bacteria</taxon>
        <taxon>Pseudomonadati</taxon>
        <taxon>Pseudomonadota</taxon>
        <taxon>Alphaproteobacteria</taxon>
        <taxon>Rhodobacterales</taxon>
        <taxon>Roseobacteraceae</taxon>
        <taxon>Roseovarius</taxon>
    </lineage>
</organism>
<proteinExistence type="predicted"/>
<dbReference type="STRING" id="540747.SAMN04488031_10943"/>
<dbReference type="InterPro" id="IPR051209">
    <property type="entry name" value="FAD-bind_Monooxygenase_sf"/>
</dbReference>
<dbReference type="PANTHER" id="PTHR42877">
    <property type="entry name" value="L-ORNITHINE N(5)-MONOOXYGENASE-RELATED"/>
    <property type="match status" value="1"/>
</dbReference>
<dbReference type="Proteomes" id="UP000325785">
    <property type="component" value="Chromosome"/>
</dbReference>
<dbReference type="OrthoDB" id="312624at2"/>
<reference evidence="2 4" key="2">
    <citation type="submission" date="2018-08" db="EMBL/GenBank/DDBJ databases">
        <title>Genetic Globetrotter - A new plasmid hitch-hiking vast phylogenetic and geographic distances.</title>
        <authorList>
            <person name="Vollmers J."/>
            <person name="Petersen J."/>
        </authorList>
    </citation>
    <scope>NUCLEOTIDE SEQUENCE [LARGE SCALE GENOMIC DNA]</scope>
    <source>
        <strain evidence="2 4">DSM 26383</strain>
    </source>
</reference>
<evidence type="ECO:0000313" key="4">
    <source>
        <dbReference type="Proteomes" id="UP000325785"/>
    </source>
</evidence>
<protein>
    <submittedName>
        <fullName evidence="1">4-hydroxyacetophenone monooxygenase</fullName>
        <ecNumber evidence="2">1.14.13.84</ecNumber>
    </submittedName>
</protein>
<dbReference type="EC" id="1.14.13.84" evidence="2"/>
<keyword evidence="2" id="KW-0560">Oxidoreductase</keyword>
<dbReference type="PATRIC" id="fig|540747.5.peg.3269"/>
<dbReference type="AlphaFoldDB" id="A0A0T5P2D7"/>
<keyword evidence="3" id="KW-1185">Reference proteome</keyword>
<evidence type="ECO:0000313" key="2">
    <source>
        <dbReference type="EMBL" id="QEW25071.1"/>
    </source>
</evidence>
<dbReference type="Proteomes" id="UP000051401">
    <property type="component" value="Unassembled WGS sequence"/>
</dbReference>
<name>A0A0T5P2D7_9RHOB</name>
<dbReference type="KEGG" id="rid:RIdsm_00855"/>
<accession>A0A0T5P2D7</accession>
<sequence>MNIQNTTPKPQVDAETLIIGTGFSGLGLAVILEREGTRDYLMLERGQDVGGTWRDNHYPGAGCDVFSHLYSYSFRPNPHWSRTYSKQPEILKYLQDTAKDEGVYPKVRFGTTVTRAEWIEEDGLWQVETNNGTYRARALVSATGHLSDLAMPDIEGLESFGGKMMHSSQWDHDYDYTGKRVGIIGTGASSIQIAPEIAPDVSHLTVFQRTAPYIVPRRDEAYSEAQKGMFERFPEMLQDFRKELFWGNESRFPQRLQIPAFLAQIQEMSRGHLEAQVADPELREKLTPPYSVGCKRILISNEYYPAIQRENVTLETTGIARIDETGVVLTDGSHVELDMLILATGFEATELPIAEVIYGKTGRLSDQWENGGQAFACTSVHGYPNFFMMLGPNTGLGAGSMIYMVETQIEYIRGALEYLFESGKIIEPDREAQEAYVKSIHDRAERTVWITGGCQSWYLHPRSGKLTAIWPDYMSQFRKENGTFATKGYMVRDVTVPA</sequence>
<reference evidence="1 3" key="1">
    <citation type="submission" date="2015-04" db="EMBL/GenBank/DDBJ databases">
        <title>The draft genome sequence of Roseovarius indicus B108T.</title>
        <authorList>
            <person name="Li G."/>
            <person name="Lai Q."/>
            <person name="Shao Z."/>
            <person name="Yan P."/>
        </authorList>
    </citation>
    <scope>NUCLEOTIDE SEQUENCE [LARGE SCALE GENOMIC DNA]</scope>
    <source>
        <strain evidence="1 3">B108</strain>
    </source>
</reference>
<dbReference type="EMBL" id="LAXI01000024">
    <property type="protein sequence ID" value="KRS15276.1"/>
    <property type="molecule type" value="Genomic_DNA"/>
</dbReference>
<dbReference type="GO" id="GO:0033767">
    <property type="term" value="F:4-hydroxyacetophenone monooxygenase activity"/>
    <property type="evidence" value="ECO:0007669"/>
    <property type="project" value="UniProtKB-EC"/>
</dbReference>
<dbReference type="InterPro" id="IPR036188">
    <property type="entry name" value="FAD/NAD-bd_sf"/>
</dbReference>
<dbReference type="PANTHER" id="PTHR42877:SF4">
    <property type="entry name" value="FAD_NAD(P)-BINDING DOMAIN-CONTAINING PROTEIN-RELATED"/>
    <property type="match status" value="1"/>
</dbReference>